<dbReference type="InterPro" id="IPR010819">
    <property type="entry name" value="AGE/CE"/>
</dbReference>
<evidence type="ECO:0000256" key="2">
    <source>
        <dbReference type="ARBA" id="ARBA00023235"/>
    </source>
</evidence>
<dbReference type="Pfam" id="PF07221">
    <property type="entry name" value="GlcNAc_2-epim"/>
    <property type="match status" value="1"/>
</dbReference>
<keyword evidence="2" id="KW-0413">Isomerase</keyword>
<comment type="caution">
    <text evidence="3">The sequence shown here is derived from an EMBL/GenBank/DDBJ whole genome shotgun (WGS) entry which is preliminary data.</text>
</comment>
<reference evidence="3 4" key="1">
    <citation type="submission" date="2017-08" db="EMBL/GenBank/DDBJ databases">
        <title>Infants hospitalized years apart are colonized by the same room-sourced microbial strains.</title>
        <authorList>
            <person name="Brooks B."/>
            <person name="Olm M.R."/>
            <person name="Firek B.A."/>
            <person name="Baker R."/>
            <person name="Thomas B.C."/>
            <person name="Morowitz M.J."/>
            <person name="Banfield J.F."/>
        </authorList>
    </citation>
    <scope>NUCLEOTIDE SEQUENCE [LARGE SCALE GENOMIC DNA]</scope>
    <source>
        <strain evidence="3">S2_005_002_R2_29</strain>
    </source>
</reference>
<dbReference type="Gene3D" id="1.50.10.10">
    <property type="match status" value="1"/>
</dbReference>
<sequence>MASGIHSTVRSLKNRLLLRWVPKWYGAFSDPAGGFYERLGKGFKPVSTGQRRLVTQCRQLSMYSHAFHFENKPFDQNIKAKFEFILEHYFDPKTGLWIFSLDDALAVKDRTCDLYALTFVIFSCSHYYRLTRDSRAHDAAHQVLN</sequence>
<accession>A0A2W5PPW4</accession>
<proteinExistence type="inferred from homology"/>
<evidence type="ECO:0000256" key="1">
    <source>
        <dbReference type="ARBA" id="ARBA00008558"/>
    </source>
</evidence>
<evidence type="ECO:0000313" key="4">
    <source>
        <dbReference type="Proteomes" id="UP000249417"/>
    </source>
</evidence>
<feature type="non-terminal residue" evidence="3">
    <location>
        <position position="145"/>
    </location>
</feature>
<dbReference type="InterPro" id="IPR012341">
    <property type="entry name" value="6hp_glycosidase-like_sf"/>
</dbReference>
<dbReference type="AlphaFoldDB" id="A0A2W5PPW4"/>
<organism evidence="3 4">
    <name type="scientific">Micavibrio aeruginosavorus</name>
    <dbReference type="NCBI Taxonomy" id="349221"/>
    <lineage>
        <taxon>Bacteria</taxon>
        <taxon>Pseudomonadati</taxon>
        <taxon>Bdellovibrionota</taxon>
        <taxon>Bdellovibrionia</taxon>
        <taxon>Bdellovibrionales</taxon>
        <taxon>Pseudobdellovibrionaceae</taxon>
        <taxon>Micavibrio</taxon>
    </lineage>
</organism>
<dbReference type="SUPFAM" id="SSF48208">
    <property type="entry name" value="Six-hairpin glycosidases"/>
    <property type="match status" value="1"/>
</dbReference>
<dbReference type="EMBL" id="QFQB01000088">
    <property type="protein sequence ID" value="PZQ44543.1"/>
    <property type="molecule type" value="Genomic_DNA"/>
</dbReference>
<dbReference type="Proteomes" id="UP000249417">
    <property type="component" value="Unassembled WGS sequence"/>
</dbReference>
<dbReference type="GO" id="GO:0005975">
    <property type="term" value="P:carbohydrate metabolic process"/>
    <property type="evidence" value="ECO:0007669"/>
    <property type="project" value="InterPro"/>
</dbReference>
<dbReference type="GO" id="GO:0016853">
    <property type="term" value="F:isomerase activity"/>
    <property type="evidence" value="ECO:0007669"/>
    <property type="project" value="UniProtKB-KW"/>
</dbReference>
<comment type="similarity">
    <text evidence="1">Belongs to the N-acylglucosamine 2-epimerase family.</text>
</comment>
<name>A0A2W5PPW4_9BACT</name>
<dbReference type="InterPro" id="IPR008928">
    <property type="entry name" value="6-hairpin_glycosidase_sf"/>
</dbReference>
<gene>
    <name evidence="3" type="ORF">DI551_09955</name>
</gene>
<protein>
    <submittedName>
        <fullName evidence="3">N-acylglucosamine 2-epimerase</fullName>
    </submittedName>
</protein>
<evidence type="ECO:0000313" key="3">
    <source>
        <dbReference type="EMBL" id="PZQ44543.1"/>
    </source>
</evidence>